<dbReference type="GO" id="GO:0044183">
    <property type="term" value="F:protein folding chaperone"/>
    <property type="evidence" value="ECO:0007669"/>
    <property type="project" value="TreeGrafter"/>
</dbReference>
<comment type="caution">
    <text evidence="2">The sequence shown here is derived from an EMBL/GenBank/DDBJ whole genome shotgun (WGS) entry which is preliminary data.</text>
</comment>
<dbReference type="InterPro" id="IPR037041">
    <property type="entry name" value="Trigger_fac_C_sf"/>
</dbReference>
<organism evidence="2 3">
    <name type="scientific">Arsenicibacter rosenii</name>
    <dbReference type="NCBI Taxonomy" id="1750698"/>
    <lineage>
        <taxon>Bacteria</taxon>
        <taxon>Pseudomonadati</taxon>
        <taxon>Bacteroidota</taxon>
        <taxon>Cytophagia</taxon>
        <taxon>Cytophagales</taxon>
        <taxon>Spirosomataceae</taxon>
        <taxon>Arsenicibacter</taxon>
    </lineage>
</organism>
<dbReference type="PANTHER" id="PTHR30560:SF3">
    <property type="entry name" value="TRIGGER FACTOR-LIKE PROTEIN TIG, CHLOROPLASTIC"/>
    <property type="match status" value="1"/>
</dbReference>
<dbReference type="SUPFAM" id="SSF109998">
    <property type="entry name" value="Triger factor/SurA peptide-binding domain-like"/>
    <property type="match status" value="1"/>
</dbReference>
<evidence type="ECO:0000259" key="1">
    <source>
        <dbReference type="Pfam" id="PF05697"/>
    </source>
</evidence>
<dbReference type="NCBIfam" id="TIGR00115">
    <property type="entry name" value="tig"/>
    <property type="match status" value="1"/>
</dbReference>
<evidence type="ECO:0000313" key="3">
    <source>
        <dbReference type="Proteomes" id="UP000181790"/>
    </source>
</evidence>
<dbReference type="PANTHER" id="PTHR30560">
    <property type="entry name" value="TRIGGER FACTOR CHAPERONE AND PEPTIDYL-PROLYL CIS/TRANS ISOMERASE"/>
    <property type="match status" value="1"/>
</dbReference>
<dbReference type="Gene3D" id="3.30.70.1050">
    <property type="entry name" value="Trigger factor ribosome-binding domain"/>
    <property type="match status" value="1"/>
</dbReference>
<dbReference type="GO" id="GO:0003755">
    <property type="term" value="F:peptidyl-prolyl cis-trans isomerase activity"/>
    <property type="evidence" value="ECO:0007669"/>
    <property type="project" value="TreeGrafter"/>
</dbReference>
<dbReference type="Pfam" id="PF05697">
    <property type="entry name" value="Trigger_N"/>
    <property type="match status" value="1"/>
</dbReference>
<dbReference type="GO" id="GO:0015031">
    <property type="term" value="P:protein transport"/>
    <property type="evidence" value="ECO:0007669"/>
    <property type="project" value="InterPro"/>
</dbReference>
<protein>
    <submittedName>
        <fullName evidence="2">Trigger factor</fullName>
    </submittedName>
</protein>
<proteinExistence type="predicted"/>
<dbReference type="OrthoDB" id="9767721at2"/>
<dbReference type="GO" id="GO:0043022">
    <property type="term" value="F:ribosome binding"/>
    <property type="evidence" value="ECO:0007669"/>
    <property type="project" value="TreeGrafter"/>
</dbReference>
<dbReference type="AlphaFoldDB" id="A0A1S2VN71"/>
<accession>A0A1S2VN71</accession>
<evidence type="ECO:0000313" key="2">
    <source>
        <dbReference type="EMBL" id="OIN59238.1"/>
    </source>
</evidence>
<keyword evidence="3" id="KW-1185">Reference proteome</keyword>
<dbReference type="GO" id="GO:0051083">
    <property type="term" value="P:'de novo' cotranslational protein folding"/>
    <property type="evidence" value="ECO:0007669"/>
    <property type="project" value="TreeGrafter"/>
</dbReference>
<dbReference type="InterPro" id="IPR027304">
    <property type="entry name" value="Trigger_fact/SurA_dom_sf"/>
</dbReference>
<dbReference type="Proteomes" id="UP000181790">
    <property type="component" value="Unassembled WGS sequence"/>
</dbReference>
<sequence length="455" mass="51670">MDIALDKASETQASLKITLKPEDYKPEVDKKLKQYGKTVAMKGFRPGHVPASLIQKMYGKSILVDEINNLLGRTVSNYIRENKLQVVGDPIPDRTQAESIDWDNQTEFVFSYTLGMASEFDVHFDQMPSVTEYAISAGEKDVNETIDNLRQQFHKHEHADEAAEGDTIFGELKQLTGATEGEAEPFSAKTALPLKQVAADYLPTFIGKKKDETFTFDIVAAFPDDKSRAHATGLKPEEAAQLSGDFEFTIEDVTRHTPADIDQDLFDKALGAGQVDSEEAFREKVTEIINGNFNREAKSLLRYDIERILLENIPILLPEEFLKDWLVENNEGKVSREQVDEQFEDFAKSVKLQLIKNKIAEQTDIKVEFAEVLAATEQMVREQFGFANSDDDEINKTVERIARNYLADEKNNGQNYTTLYNRIYDDKVLDYAKTQLNVETKDVSFDEFKEIAQNR</sequence>
<dbReference type="EMBL" id="MORL01000004">
    <property type="protein sequence ID" value="OIN59238.1"/>
    <property type="molecule type" value="Genomic_DNA"/>
</dbReference>
<name>A0A1S2VN71_9BACT</name>
<dbReference type="InterPro" id="IPR036611">
    <property type="entry name" value="Trigger_fac_ribosome-bd_sf"/>
</dbReference>
<feature type="domain" description="Trigger factor ribosome-binding bacterial" evidence="1">
    <location>
        <begin position="1"/>
        <end position="149"/>
    </location>
</feature>
<dbReference type="PIRSF" id="PIRSF003095">
    <property type="entry name" value="Trigger_factor"/>
    <property type="match status" value="1"/>
</dbReference>
<dbReference type="SUPFAM" id="SSF102735">
    <property type="entry name" value="Trigger factor ribosome-binding domain"/>
    <property type="match status" value="1"/>
</dbReference>
<dbReference type="InterPro" id="IPR005215">
    <property type="entry name" value="Trig_fac"/>
</dbReference>
<dbReference type="InterPro" id="IPR008881">
    <property type="entry name" value="Trigger_fac_ribosome-bd_bac"/>
</dbReference>
<dbReference type="GO" id="GO:0043335">
    <property type="term" value="P:protein unfolding"/>
    <property type="evidence" value="ECO:0007669"/>
    <property type="project" value="TreeGrafter"/>
</dbReference>
<reference evidence="2 3" key="1">
    <citation type="submission" date="2016-10" db="EMBL/GenBank/DDBJ databases">
        <title>Arsenicibacter rosenii gen. nov., sp. nov., an efficient arsenic-methylating bacterium isolated from an arsenic-contaminated paddy soil.</title>
        <authorList>
            <person name="Huang K."/>
        </authorList>
    </citation>
    <scope>NUCLEOTIDE SEQUENCE [LARGE SCALE GENOMIC DNA]</scope>
    <source>
        <strain evidence="2 3">SM-1</strain>
    </source>
</reference>
<dbReference type="RefSeq" id="WP_071502922.1">
    <property type="nucleotide sequence ID" value="NZ_MORL01000004.1"/>
</dbReference>
<gene>
    <name evidence="2" type="ORF">BLX24_09610</name>
</gene>
<dbReference type="Gene3D" id="1.10.3120.10">
    <property type="entry name" value="Trigger factor, C-terminal domain"/>
    <property type="match status" value="1"/>
</dbReference>